<name>A0A0E9R8M1_ANGAN</name>
<reference evidence="1" key="2">
    <citation type="journal article" date="2015" name="Fish Shellfish Immunol.">
        <title>Early steps in the European eel (Anguilla anguilla)-Vibrio vulnificus interaction in the gills: Role of the RtxA13 toxin.</title>
        <authorList>
            <person name="Callol A."/>
            <person name="Pajuelo D."/>
            <person name="Ebbesson L."/>
            <person name="Teles M."/>
            <person name="MacKenzie S."/>
            <person name="Amaro C."/>
        </authorList>
    </citation>
    <scope>NUCLEOTIDE SEQUENCE</scope>
</reference>
<organism evidence="1">
    <name type="scientific">Anguilla anguilla</name>
    <name type="common">European freshwater eel</name>
    <name type="synonym">Muraena anguilla</name>
    <dbReference type="NCBI Taxonomy" id="7936"/>
    <lineage>
        <taxon>Eukaryota</taxon>
        <taxon>Metazoa</taxon>
        <taxon>Chordata</taxon>
        <taxon>Craniata</taxon>
        <taxon>Vertebrata</taxon>
        <taxon>Euteleostomi</taxon>
        <taxon>Actinopterygii</taxon>
        <taxon>Neopterygii</taxon>
        <taxon>Teleostei</taxon>
        <taxon>Anguilliformes</taxon>
        <taxon>Anguillidae</taxon>
        <taxon>Anguilla</taxon>
    </lineage>
</organism>
<sequence length="44" mass="5014">MVLDADSCLIYLTVVLMLKLVLVANFQHAKFCFPHSTGRHQIHC</sequence>
<reference evidence="1" key="1">
    <citation type="submission" date="2014-11" db="EMBL/GenBank/DDBJ databases">
        <authorList>
            <person name="Amaro Gonzalez C."/>
        </authorList>
    </citation>
    <scope>NUCLEOTIDE SEQUENCE</scope>
</reference>
<accession>A0A0E9R8M1</accession>
<evidence type="ECO:0000313" key="1">
    <source>
        <dbReference type="EMBL" id="JAH25137.1"/>
    </source>
</evidence>
<protein>
    <submittedName>
        <fullName evidence="1">Uncharacterized protein</fullName>
    </submittedName>
</protein>
<dbReference type="AlphaFoldDB" id="A0A0E9R8M1"/>
<dbReference type="EMBL" id="GBXM01083440">
    <property type="protein sequence ID" value="JAH25137.1"/>
    <property type="molecule type" value="Transcribed_RNA"/>
</dbReference>
<proteinExistence type="predicted"/>